<name>A0A7J6K985_TOXGO</name>
<dbReference type="AlphaFoldDB" id="A0A7J6K985"/>
<comment type="caution">
    <text evidence="1">The sequence shown here is derived from an EMBL/GenBank/DDBJ whole genome shotgun (WGS) entry which is preliminary data.</text>
</comment>
<gene>
    <name evidence="1" type="ORF">TGRH88_087827</name>
</gene>
<protein>
    <submittedName>
        <fullName evidence="1">Uncharacterized protein</fullName>
    </submittedName>
</protein>
<reference evidence="1 2" key="1">
    <citation type="submission" date="2020-03" db="EMBL/GenBank/DDBJ databases">
        <title>Genome sequence of Toxoplasma gondii RH-88 strain.</title>
        <authorList>
            <person name="Lorenzi H.A."/>
            <person name="Venepally P."/>
            <person name="Rozenberg A."/>
            <person name="Sibley D."/>
        </authorList>
    </citation>
    <scope>NUCLEOTIDE SEQUENCE [LARGE SCALE GENOMIC DNA]</scope>
    <source>
        <strain evidence="1 2">RH-88</strain>
    </source>
</reference>
<dbReference type="EMBL" id="JAAUHK010000191">
    <property type="protein sequence ID" value="KAF4644003.1"/>
    <property type="molecule type" value="Genomic_DNA"/>
</dbReference>
<sequence length="105" mass="11049">MSLFVGRVDDRCTQAIQTAIGEGGVGHGVVLESTWFPVSCVHVPVPPLGVHLTLCVSMVTVLPFGEDEDSDPEEGLLRSRGAASNVWLDVVVAVCENGSGFIRVG</sequence>
<evidence type="ECO:0000313" key="1">
    <source>
        <dbReference type="EMBL" id="KAF4644003.1"/>
    </source>
</evidence>
<proteinExistence type="predicted"/>
<evidence type="ECO:0000313" key="2">
    <source>
        <dbReference type="Proteomes" id="UP000557509"/>
    </source>
</evidence>
<keyword evidence="2" id="KW-1185">Reference proteome</keyword>
<accession>A0A7J6K985</accession>
<organism evidence="1 2">
    <name type="scientific">Toxoplasma gondii</name>
    <dbReference type="NCBI Taxonomy" id="5811"/>
    <lineage>
        <taxon>Eukaryota</taxon>
        <taxon>Sar</taxon>
        <taxon>Alveolata</taxon>
        <taxon>Apicomplexa</taxon>
        <taxon>Conoidasida</taxon>
        <taxon>Coccidia</taxon>
        <taxon>Eucoccidiorida</taxon>
        <taxon>Eimeriorina</taxon>
        <taxon>Sarcocystidae</taxon>
        <taxon>Toxoplasma</taxon>
    </lineage>
</organism>
<dbReference type="Proteomes" id="UP000557509">
    <property type="component" value="Unassembled WGS sequence"/>
</dbReference>